<gene>
    <name evidence="2" type="ORF">ROHU_016237</name>
</gene>
<feature type="coiled-coil region" evidence="1">
    <location>
        <begin position="62"/>
        <end position="89"/>
    </location>
</feature>
<organism evidence="2 3">
    <name type="scientific">Labeo rohita</name>
    <name type="common">Indian major carp</name>
    <name type="synonym">Cyprinus rohita</name>
    <dbReference type="NCBI Taxonomy" id="84645"/>
    <lineage>
        <taxon>Eukaryota</taxon>
        <taxon>Metazoa</taxon>
        <taxon>Chordata</taxon>
        <taxon>Craniata</taxon>
        <taxon>Vertebrata</taxon>
        <taxon>Euteleostomi</taxon>
        <taxon>Actinopterygii</taxon>
        <taxon>Neopterygii</taxon>
        <taxon>Teleostei</taxon>
        <taxon>Ostariophysi</taxon>
        <taxon>Cypriniformes</taxon>
        <taxon>Cyprinidae</taxon>
        <taxon>Labeoninae</taxon>
        <taxon>Labeonini</taxon>
        <taxon>Labeo</taxon>
    </lineage>
</organism>
<evidence type="ECO:0000256" key="1">
    <source>
        <dbReference type="SAM" id="Coils"/>
    </source>
</evidence>
<comment type="caution">
    <text evidence="2">The sequence shown here is derived from an EMBL/GenBank/DDBJ whole genome shotgun (WGS) entry which is preliminary data.</text>
</comment>
<dbReference type="EMBL" id="QBIY01011385">
    <property type="protein sequence ID" value="RXN32337.1"/>
    <property type="molecule type" value="Genomic_DNA"/>
</dbReference>
<proteinExistence type="predicted"/>
<dbReference type="AlphaFoldDB" id="A0A498NL68"/>
<protein>
    <submittedName>
        <fullName evidence="2">THAP domain-containing 3</fullName>
    </submittedName>
</protein>
<dbReference type="Proteomes" id="UP000290572">
    <property type="component" value="Unassembled WGS sequence"/>
</dbReference>
<name>A0A498NL68_LABRO</name>
<keyword evidence="1" id="KW-0175">Coiled coil</keyword>
<accession>A0A498NL68</accession>
<sequence>MKKGAVPVLFEWNSYSLPATRPSVWDRTERPNTPDLPDDEEPVMEVDCHDHDYCYTTEPAAVDLALGETEELRSKLSKLRREMEEMAISCKFGLERFASSDDDIRFYTSHFSPSMSFSFS</sequence>
<keyword evidence="3" id="KW-1185">Reference proteome</keyword>
<evidence type="ECO:0000313" key="3">
    <source>
        <dbReference type="Proteomes" id="UP000290572"/>
    </source>
</evidence>
<evidence type="ECO:0000313" key="2">
    <source>
        <dbReference type="EMBL" id="RXN32337.1"/>
    </source>
</evidence>
<reference evidence="2 3" key="1">
    <citation type="submission" date="2018-03" db="EMBL/GenBank/DDBJ databases">
        <title>Draft genome sequence of Rohu Carp (Labeo rohita).</title>
        <authorList>
            <person name="Das P."/>
            <person name="Kushwaha B."/>
            <person name="Joshi C.G."/>
            <person name="Kumar D."/>
            <person name="Nagpure N.S."/>
            <person name="Sahoo L."/>
            <person name="Das S.P."/>
            <person name="Bit A."/>
            <person name="Patnaik S."/>
            <person name="Meher P.K."/>
            <person name="Jayasankar P."/>
            <person name="Koringa P.G."/>
            <person name="Patel N.V."/>
            <person name="Hinsu A.T."/>
            <person name="Kumar R."/>
            <person name="Pandey M."/>
            <person name="Agarwal S."/>
            <person name="Srivastava S."/>
            <person name="Singh M."/>
            <person name="Iquebal M.A."/>
            <person name="Jaiswal S."/>
            <person name="Angadi U.B."/>
            <person name="Kumar N."/>
            <person name="Raza M."/>
            <person name="Shah T.M."/>
            <person name="Rai A."/>
            <person name="Jena J.K."/>
        </authorList>
    </citation>
    <scope>NUCLEOTIDE SEQUENCE [LARGE SCALE GENOMIC DNA]</scope>
    <source>
        <strain evidence="2">DASCIFA01</strain>
        <tissue evidence="2">Testis</tissue>
    </source>
</reference>